<dbReference type="EMBL" id="AP006840">
    <property type="protein sequence ID" value="BAD40120.1"/>
    <property type="molecule type" value="Genomic_DNA"/>
</dbReference>
<dbReference type="Proteomes" id="UP000000417">
    <property type="component" value="Chromosome"/>
</dbReference>
<name>Q67QC3_SYMTH</name>
<dbReference type="AlphaFoldDB" id="Q67QC3"/>
<dbReference type="InterPro" id="IPR050570">
    <property type="entry name" value="Cell_wall_metabolism_enzyme"/>
</dbReference>
<proteinExistence type="predicted"/>
<feature type="domain" description="M23ase beta-sheet core" evidence="1">
    <location>
        <begin position="76"/>
        <end position="190"/>
    </location>
</feature>
<dbReference type="PANTHER" id="PTHR21666:SF270">
    <property type="entry name" value="MUREIN HYDROLASE ACTIVATOR ENVC"/>
    <property type="match status" value="1"/>
</dbReference>
<dbReference type="SUPFAM" id="SSF51261">
    <property type="entry name" value="Duplicated hybrid motif"/>
    <property type="match status" value="1"/>
</dbReference>
<dbReference type="STRING" id="292459.STH1135"/>
<dbReference type="InterPro" id="IPR011055">
    <property type="entry name" value="Dup_hybrid_motif"/>
</dbReference>
<evidence type="ECO:0000313" key="3">
    <source>
        <dbReference type="Proteomes" id="UP000000417"/>
    </source>
</evidence>
<dbReference type="eggNOG" id="COG0739">
    <property type="taxonomic scope" value="Bacteria"/>
</dbReference>
<dbReference type="HOGENOM" id="CLU_1255415_0_0_9"/>
<dbReference type="Pfam" id="PF01551">
    <property type="entry name" value="Peptidase_M23"/>
    <property type="match status" value="1"/>
</dbReference>
<dbReference type="GO" id="GO:0004222">
    <property type="term" value="F:metalloendopeptidase activity"/>
    <property type="evidence" value="ECO:0007669"/>
    <property type="project" value="TreeGrafter"/>
</dbReference>
<dbReference type="CDD" id="cd12797">
    <property type="entry name" value="M23_peptidase"/>
    <property type="match status" value="1"/>
</dbReference>
<dbReference type="KEGG" id="sth:STH1135"/>
<accession>Q67QC3</accession>
<organism evidence="2 3">
    <name type="scientific">Symbiobacterium thermophilum (strain DSM 24528 / JCM 14929 / IAM 14863 / T)</name>
    <dbReference type="NCBI Taxonomy" id="292459"/>
    <lineage>
        <taxon>Bacteria</taxon>
        <taxon>Bacillati</taxon>
        <taxon>Bacillota</taxon>
        <taxon>Clostridia</taxon>
        <taxon>Eubacteriales</taxon>
        <taxon>Symbiobacteriaceae</taxon>
        <taxon>Symbiobacterium</taxon>
    </lineage>
</organism>
<gene>
    <name evidence="2" type="ordered locus">STH1135</name>
</gene>
<evidence type="ECO:0000259" key="1">
    <source>
        <dbReference type="Pfam" id="PF01551"/>
    </source>
</evidence>
<dbReference type="InterPro" id="IPR016047">
    <property type="entry name" value="M23ase_b-sheet_dom"/>
</dbReference>
<dbReference type="PANTHER" id="PTHR21666">
    <property type="entry name" value="PEPTIDASE-RELATED"/>
    <property type="match status" value="1"/>
</dbReference>
<reference evidence="2 3" key="1">
    <citation type="journal article" date="2004" name="Nucleic Acids Res.">
        <title>Genome sequence of Symbiobacterium thermophilum, an uncultivable bacterium that depends on microbial commensalism.</title>
        <authorList>
            <person name="Ueda K."/>
            <person name="Yamashita A."/>
            <person name="Ishikawa J."/>
            <person name="Shimada M."/>
            <person name="Watsuji T."/>
            <person name="Morimura K."/>
            <person name="Ikeda H."/>
            <person name="Hattori M."/>
            <person name="Beppu T."/>
        </authorList>
    </citation>
    <scope>NUCLEOTIDE SEQUENCE [LARGE SCALE GENOMIC DNA]</scope>
    <source>
        <strain evidence="3">T / IAM 14863</strain>
    </source>
</reference>
<protein>
    <submittedName>
        <fullName evidence="2">Secreted peptidase</fullName>
    </submittedName>
</protein>
<keyword evidence="3" id="KW-1185">Reference proteome</keyword>
<sequence>MVRMVKLIAALALIVGIGFHANNFVEAASWYFFVHPTSETSPNYYYDLDRRVNYMRDWTGWSCSNCTDVWGHTYDQHMGTDYPLANGRPIRSAQQGTVTEVVNYQYNQCGVNTGPVFGTYVKIRHPAHGSSGKVYYTTYAHMTYQSPAVTVGQNVGIYQYLGAVGQTGNACGYHLHWAVEETNLGNYVDPFDKGLVCGFYGSAPCSVEPSQLDEDVELDN</sequence>
<evidence type="ECO:0000313" key="2">
    <source>
        <dbReference type="EMBL" id="BAD40120.1"/>
    </source>
</evidence>
<dbReference type="Gene3D" id="2.70.70.10">
    <property type="entry name" value="Glucose Permease (Domain IIA)"/>
    <property type="match status" value="1"/>
</dbReference>
<dbReference type="OrthoDB" id="9809488at2"/>